<accession>A0A9X1T109</accession>
<dbReference type="GO" id="GO:0022857">
    <property type="term" value="F:transmembrane transporter activity"/>
    <property type="evidence" value="ECO:0007669"/>
    <property type="project" value="InterPro"/>
</dbReference>
<evidence type="ECO:0000256" key="4">
    <source>
        <dbReference type="ARBA" id="ARBA00022989"/>
    </source>
</evidence>
<evidence type="ECO:0000256" key="2">
    <source>
        <dbReference type="ARBA" id="ARBA00022475"/>
    </source>
</evidence>
<evidence type="ECO:0000256" key="5">
    <source>
        <dbReference type="ARBA" id="ARBA00023136"/>
    </source>
</evidence>
<dbReference type="CDD" id="cd06173">
    <property type="entry name" value="MFS_MefA_like"/>
    <property type="match status" value="1"/>
</dbReference>
<keyword evidence="3 6" id="KW-0812">Transmembrane</keyword>
<dbReference type="Gene3D" id="1.20.1250.20">
    <property type="entry name" value="MFS general substrate transporter like domains"/>
    <property type="match status" value="1"/>
</dbReference>
<feature type="transmembrane region" description="Helical" evidence="6">
    <location>
        <begin position="216"/>
        <end position="236"/>
    </location>
</feature>
<feature type="transmembrane region" description="Helical" evidence="6">
    <location>
        <begin position="256"/>
        <end position="276"/>
    </location>
</feature>
<dbReference type="GO" id="GO:0005886">
    <property type="term" value="C:plasma membrane"/>
    <property type="evidence" value="ECO:0007669"/>
    <property type="project" value="UniProtKB-SubCell"/>
</dbReference>
<dbReference type="InterPro" id="IPR036259">
    <property type="entry name" value="MFS_trans_sf"/>
</dbReference>
<dbReference type="PANTHER" id="PTHR23513:SF11">
    <property type="entry name" value="STAPHYLOFERRIN A TRANSPORTER"/>
    <property type="match status" value="1"/>
</dbReference>
<keyword evidence="4 6" id="KW-1133">Transmembrane helix</keyword>
<dbReference type="PANTHER" id="PTHR23513">
    <property type="entry name" value="INTEGRAL MEMBRANE EFFLUX PROTEIN-RELATED"/>
    <property type="match status" value="1"/>
</dbReference>
<evidence type="ECO:0000256" key="1">
    <source>
        <dbReference type="ARBA" id="ARBA00004651"/>
    </source>
</evidence>
<comment type="caution">
    <text evidence="7">The sequence shown here is derived from an EMBL/GenBank/DDBJ whole genome shotgun (WGS) entry which is preliminary data.</text>
</comment>
<feature type="transmembrane region" description="Helical" evidence="6">
    <location>
        <begin position="152"/>
        <end position="169"/>
    </location>
</feature>
<name>A0A9X1T109_9ACTN</name>
<feature type="transmembrane region" description="Helical" evidence="6">
    <location>
        <begin position="283"/>
        <end position="303"/>
    </location>
</feature>
<dbReference type="Proteomes" id="UP001138997">
    <property type="component" value="Unassembled WGS sequence"/>
</dbReference>
<evidence type="ECO:0000256" key="6">
    <source>
        <dbReference type="SAM" id="Phobius"/>
    </source>
</evidence>
<keyword evidence="2" id="KW-1003">Cell membrane</keyword>
<evidence type="ECO:0000256" key="3">
    <source>
        <dbReference type="ARBA" id="ARBA00022692"/>
    </source>
</evidence>
<dbReference type="SUPFAM" id="SSF103473">
    <property type="entry name" value="MFS general substrate transporter"/>
    <property type="match status" value="1"/>
</dbReference>
<comment type="subcellular location">
    <subcellularLocation>
        <location evidence="1">Cell membrane</location>
        <topology evidence="1">Multi-pass membrane protein</topology>
    </subcellularLocation>
</comment>
<evidence type="ECO:0000313" key="7">
    <source>
        <dbReference type="EMBL" id="MCD5313363.1"/>
    </source>
</evidence>
<keyword evidence="8" id="KW-1185">Reference proteome</keyword>
<gene>
    <name evidence="7" type="ORF">LR394_20855</name>
</gene>
<dbReference type="InterPro" id="IPR011701">
    <property type="entry name" value="MFS"/>
</dbReference>
<proteinExistence type="predicted"/>
<dbReference type="EMBL" id="JAJOMB010000011">
    <property type="protein sequence ID" value="MCD5313363.1"/>
    <property type="molecule type" value="Genomic_DNA"/>
</dbReference>
<feature type="transmembrane region" description="Helical" evidence="6">
    <location>
        <begin position="24"/>
        <end position="44"/>
    </location>
</feature>
<reference evidence="7" key="1">
    <citation type="submission" date="2021-11" db="EMBL/GenBank/DDBJ databases">
        <title>Streptomyces corallinus and Kineosporia corallina sp. nov., two new coral-derived marine actinobacteria.</title>
        <authorList>
            <person name="Buangrab K."/>
            <person name="Sutthacheep M."/>
            <person name="Yeemin T."/>
            <person name="Harunari E."/>
            <person name="Igarashi Y."/>
            <person name="Sripreechasak P."/>
            <person name="Kanchanasin P."/>
            <person name="Tanasupawat S."/>
            <person name="Phongsopitanun W."/>
        </authorList>
    </citation>
    <scope>NUCLEOTIDE SEQUENCE</scope>
    <source>
        <strain evidence="7">JCM 31032</strain>
    </source>
</reference>
<dbReference type="Pfam" id="PF07690">
    <property type="entry name" value="MFS_1"/>
    <property type="match status" value="1"/>
</dbReference>
<organism evidence="7 8">
    <name type="scientific">Kineosporia babensis</name>
    <dbReference type="NCBI Taxonomy" id="499548"/>
    <lineage>
        <taxon>Bacteria</taxon>
        <taxon>Bacillati</taxon>
        <taxon>Actinomycetota</taxon>
        <taxon>Actinomycetes</taxon>
        <taxon>Kineosporiales</taxon>
        <taxon>Kineosporiaceae</taxon>
        <taxon>Kineosporia</taxon>
    </lineage>
</organism>
<dbReference type="RefSeq" id="WP_231444471.1">
    <property type="nucleotide sequence ID" value="NZ_JAJOMB010000011.1"/>
</dbReference>
<protein>
    <submittedName>
        <fullName evidence="7">MFS transporter</fullName>
    </submittedName>
</protein>
<feature type="transmembrane region" description="Helical" evidence="6">
    <location>
        <begin position="84"/>
        <end position="104"/>
    </location>
</feature>
<dbReference type="AlphaFoldDB" id="A0A9X1T109"/>
<keyword evidence="5 6" id="KW-0472">Membrane</keyword>
<sequence>MASSMDPAAWASPAFRWLLAGRTVTSLGSAIAPVALALAVLHLGGSATELGLVVAAYALVEVLTTLVSGVIGDRFSRTLLMRGSAWLAGLAQAFVAVALVMQWASVPLLAVMGGVNGALAALAGPSSRAVVAQTVPAEALPNAISALRLSQNTAMVAGFSLAGVLVGFFGPGVAIAVDAGTFAVAALCFTAMKVQPQAMPSSESLLNDLGAGAREVFRHTWLWVLIGQALVYHLVYGGVQGVVGPIVLTREFGDQAWGLSLAALMAGFMVGGVISLRFRPRRLLFSGTAFLALTACFPLAMALNVPLPAILLGAFVHGVGLEIFSVNWDLAIQQQIPPDKLARVYSFDQVGSYVMRPLGLALTGPLAQSIGEHRWLLATASVMAGSTALALIPPSVRNLRRL</sequence>
<evidence type="ECO:0000313" key="8">
    <source>
        <dbReference type="Proteomes" id="UP001138997"/>
    </source>
</evidence>
<feature type="transmembrane region" description="Helical" evidence="6">
    <location>
        <begin position="50"/>
        <end position="72"/>
    </location>
</feature>